<dbReference type="EMBL" id="CCSE01000001">
    <property type="protein sequence ID" value="CDZ99023.1"/>
    <property type="molecule type" value="Genomic_DNA"/>
</dbReference>
<organism evidence="2 3">
    <name type="scientific">Jeotgalicoccus saudimassiliensis</name>
    <dbReference type="NCBI Taxonomy" id="1461582"/>
    <lineage>
        <taxon>Bacteria</taxon>
        <taxon>Bacillati</taxon>
        <taxon>Bacillota</taxon>
        <taxon>Bacilli</taxon>
        <taxon>Bacillales</taxon>
        <taxon>Staphylococcaceae</taxon>
        <taxon>Jeotgalicoccus</taxon>
    </lineage>
</organism>
<dbReference type="OrthoDB" id="66776at2"/>
<accession>A0A078LV05</accession>
<dbReference type="Proteomes" id="UP000044136">
    <property type="component" value="Unassembled WGS sequence"/>
</dbReference>
<dbReference type="InterPro" id="IPR016181">
    <property type="entry name" value="Acyl_CoA_acyltransferase"/>
</dbReference>
<feature type="domain" description="N-acetyltransferase" evidence="1">
    <location>
        <begin position="1"/>
        <end position="155"/>
    </location>
</feature>
<dbReference type="RefSeq" id="WP_035807457.1">
    <property type="nucleotide sequence ID" value="NZ_CCSE01000001.1"/>
</dbReference>
<dbReference type="Pfam" id="PF00583">
    <property type="entry name" value="Acetyltransf_1"/>
    <property type="match status" value="1"/>
</dbReference>
<dbReference type="SUPFAM" id="SSF55729">
    <property type="entry name" value="Acyl-CoA N-acyltransferases (Nat)"/>
    <property type="match status" value="1"/>
</dbReference>
<evidence type="ECO:0000259" key="1">
    <source>
        <dbReference type="PROSITE" id="PS51186"/>
    </source>
</evidence>
<reference evidence="2 3" key="1">
    <citation type="submission" date="2014-07" db="EMBL/GenBank/DDBJ databases">
        <authorList>
            <person name="Urmite Genomes Urmite Genomes"/>
        </authorList>
    </citation>
    <scope>NUCLEOTIDE SEQUENCE [LARGE SCALE GENOMIC DNA]</scope>
    <source>
        <strain evidence="2 3">13MG44_air</strain>
    </source>
</reference>
<keyword evidence="2" id="KW-0808">Transferase</keyword>
<gene>
    <name evidence="2" type="ORF">BN1048_00142</name>
</gene>
<dbReference type="PROSITE" id="PS51186">
    <property type="entry name" value="GNAT"/>
    <property type="match status" value="1"/>
</dbReference>
<sequence>MELVKYNSQYDNLINDYYLPEDQLYYSAMPSEAVEISRNNNDRHTILGLDDSELVTFFILHENDAVQPYSNQPNDILLRSFSTNYKHQGKGYARKTLELLPDFMKEHIPHIDGIVLGVNVKNTAAQGLYKKCGYVDEGNRVMGSKGEMIVMKYYL</sequence>
<dbReference type="GO" id="GO:0016747">
    <property type="term" value="F:acyltransferase activity, transferring groups other than amino-acyl groups"/>
    <property type="evidence" value="ECO:0007669"/>
    <property type="project" value="InterPro"/>
</dbReference>
<dbReference type="STRING" id="1461582.BN1048_00142"/>
<dbReference type="AlphaFoldDB" id="A0A078LV05"/>
<keyword evidence="3" id="KW-1185">Reference proteome</keyword>
<evidence type="ECO:0000313" key="3">
    <source>
        <dbReference type="Proteomes" id="UP000044136"/>
    </source>
</evidence>
<proteinExistence type="predicted"/>
<name>A0A078LV05_9STAP</name>
<dbReference type="InterPro" id="IPR000182">
    <property type="entry name" value="GNAT_dom"/>
</dbReference>
<evidence type="ECO:0000313" key="2">
    <source>
        <dbReference type="EMBL" id="CDZ99023.1"/>
    </source>
</evidence>
<dbReference type="Gene3D" id="3.40.630.30">
    <property type="match status" value="1"/>
</dbReference>
<dbReference type="eggNOG" id="COG1670">
    <property type="taxonomic scope" value="Bacteria"/>
</dbReference>
<protein>
    <submittedName>
        <fullName evidence="2">Acetyltransferase (GNAT) family protein</fullName>
    </submittedName>
</protein>
<dbReference type="HOGENOM" id="CLU_111226_2_0_9"/>